<dbReference type="Gene3D" id="3.40.50.300">
    <property type="entry name" value="P-loop containing nucleotide triphosphate hydrolases"/>
    <property type="match status" value="1"/>
</dbReference>
<dbReference type="SUPFAM" id="SSF52540">
    <property type="entry name" value="P-loop containing nucleoside triphosphate hydrolases"/>
    <property type="match status" value="1"/>
</dbReference>
<dbReference type="InterPro" id="IPR027417">
    <property type="entry name" value="P-loop_NTPase"/>
</dbReference>
<protein>
    <submittedName>
        <fullName evidence="1">Uncharacterized protein</fullName>
    </submittedName>
</protein>
<accession>A0A6C0CE75</accession>
<sequence>MIFNESIFSKLLVNRNLNIIVHGNDTRIFNSLKLDKKVSHNIEYSESNDIYLIDNKPTKKIDLINLIIDFTSSPNFYNSEIRKKVFILLNVQNLNKSLTLKIKSIAESSYETSSFIIHSKRINQLDINIRNRFLIFSLPIKAYNDETIMITYQKLLKFIGLGLNKKTIEDIRELCYMYYMNHNSSIELQQYIVKKICKSITLPNKVKYNAIEDIVDVNHLYGYSYRKPLYLEYIIYSLFKHLEYYTI</sequence>
<name>A0A6C0CE75_9ZZZZ</name>
<evidence type="ECO:0000313" key="1">
    <source>
        <dbReference type="EMBL" id="QHT02603.1"/>
    </source>
</evidence>
<organism evidence="1">
    <name type="scientific">viral metagenome</name>
    <dbReference type="NCBI Taxonomy" id="1070528"/>
    <lineage>
        <taxon>unclassified sequences</taxon>
        <taxon>metagenomes</taxon>
        <taxon>organismal metagenomes</taxon>
    </lineage>
</organism>
<dbReference type="AlphaFoldDB" id="A0A6C0CE75"/>
<dbReference type="EMBL" id="MN739396">
    <property type="protein sequence ID" value="QHT02603.1"/>
    <property type="molecule type" value="Genomic_DNA"/>
</dbReference>
<reference evidence="1" key="1">
    <citation type="journal article" date="2020" name="Nature">
        <title>Giant virus diversity and host interactions through global metagenomics.</title>
        <authorList>
            <person name="Schulz F."/>
            <person name="Roux S."/>
            <person name="Paez-Espino D."/>
            <person name="Jungbluth S."/>
            <person name="Walsh D.A."/>
            <person name="Denef V.J."/>
            <person name="McMahon K.D."/>
            <person name="Konstantinidis K.T."/>
            <person name="Eloe-Fadrosh E.A."/>
            <person name="Kyrpides N.C."/>
            <person name="Woyke T."/>
        </authorList>
    </citation>
    <scope>NUCLEOTIDE SEQUENCE</scope>
    <source>
        <strain evidence="1">GVMAG-M-3300020595-32</strain>
    </source>
</reference>
<proteinExistence type="predicted"/>